<accession>A0A0L8FG63</accession>
<sequence>MSMKAFPLAWHNTRRYEDHTIMIGTFHLGCGYLKVLGKKMGETGFAEILLEVGLTTSGTLMGVILAKNYACSLNCHKALMEALERLVLACFLQDRDEEVPFGKLPKSSRDYIERLAMSLSKEIENAALNDQEICSYIEEYLHFRENIRSGQHGKTAALWMPYIDHVWLTMYLLQAVKTNNFTVYAQCLCLMPDPFFGFKGHNYARCLTFFSMFIANIEHSHPGAEDLLKRGAISVARFFILGNRCAVEKTIEETFMKHAKSK</sequence>
<proteinExistence type="predicted"/>
<gene>
    <name evidence="1" type="ORF">OCBIM_22022479mg</name>
</gene>
<evidence type="ECO:0000313" key="1">
    <source>
        <dbReference type="EMBL" id="KOF62660.1"/>
    </source>
</evidence>
<dbReference type="EMBL" id="KQ432769">
    <property type="protein sequence ID" value="KOF62660.1"/>
    <property type="molecule type" value="Genomic_DNA"/>
</dbReference>
<protein>
    <submittedName>
        <fullName evidence="1">Uncharacterized protein</fullName>
    </submittedName>
</protein>
<feature type="non-terminal residue" evidence="1">
    <location>
        <position position="262"/>
    </location>
</feature>
<dbReference type="AlphaFoldDB" id="A0A0L8FG63"/>
<name>A0A0L8FG63_OCTBM</name>
<dbReference type="PANTHER" id="PTHR47018:SF3">
    <property type="entry name" value="MYCBP-ASSOCIATED PROTEIN"/>
    <property type="match status" value="1"/>
</dbReference>
<dbReference type="PANTHER" id="PTHR47018">
    <property type="entry name" value="CXC DOMAIN-CONTAINING PROTEIN-RELATED"/>
    <property type="match status" value="1"/>
</dbReference>
<organism evidence="1">
    <name type="scientific">Octopus bimaculoides</name>
    <name type="common">California two-spotted octopus</name>
    <dbReference type="NCBI Taxonomy" id="37653"/>
    <lineage>
        <taxon>Eukaryota</taxon>
        <taxon>Metazoa</taxon>
        <taxon>Spiralia</taxon>
        <taxon>Lophotrochozoa</taxon>
        <taxon>Mollusca</taxon>
        <taxon>Cephalopoda</taxon>
        <taxon>Coleoidea</taxon>
        <taxon>Octopodiformes</taxon>
        <taxon>Octopoda</taxon>
        <taxon>Incirrata</taxon>
        <taxon>Octopodidae</taxon>
        <taxon>Octopus</taxon>
    </lineage>
</organism>
<reference evidence="1" key="1">
    <citation type="submission" date="2015-07" db="EMBL/GenBank/DDBJ databases">
        <title>MeaNS - Measles Nucleotide Surveillance Program.</title>
        <authorList>
            <person name="Tran T."/>
            <person name="Druce J."/>
        </authorList>
    </citation>
    <scope>NUCLEOTIDE SEQUENCE</scope>
    <source>
        <strain evidence="1">UCB-OBI-ISO-001</strain>
        <tissue evidence="1">Gonad</tissue>
    </source>
</reference>